<dbReference type="SMART" id="SM00825">
    <property type="entry name" value="PKS_KS"/>
    <property type="match status" value="1"/>
</dbReference>
<evidence type="ECO:0000256" key="6">
    <source>
        <dbReference type="PROSITE-ProRule" id="PRU01363"/>
    </source>
</evidence>
<name>A0A9P8N4X3_9HYPO</name>
<organism evidence="9 10">
    <name type="scientific">Hirsutella rhossiliensis</name>
    <dbReference type="NCBI Taxonomy" id="111463"/>
    <lineage>
        <taxon>Eukaryota</taxon>
        <taxon>Fungi</taxon>
        <taxon>Dikarya</taxon>
        <taxon>Ascomycota</taxon>
        <taxon>Pezizomycotina</taxon>
        <taxon>Sordariomycetes</taxon>
        <taxon>Hypocreomycetidae</taxon>
        <taxon>Hypocreales</taxon>
        <taxon>Ophiocordycipitaceae</taxon>
        <taxon>Hirsutella</taxon>
    </lineage>
</organism>
<dbReference type="Pfam" id="PF00109">
    <property type="entry name" value="ketoacyl-synt"/>
    <property type="match status" value="1"/>
</dbReference>
<dbReference type="SUPFAM" id="SSF55048">
    <property type="entry name" value="Probable ACP-binding domain of malonyl-CoA ACP transacylase"/>
    <property type="match status" value="1"/>
</dbReference>
<comment type="caution">
    <text evidence="9">The sequence shown here is derived from an EMBL/GenBank/DDBJ whole genome shotgun (WGS) entry which is preliminary data.</text>
</comment>
<dbReference type="Proteomes" id="UP000824596">
    <property type="component" value="Unassembled WGS sequence"/>
</dbReference>
<accession>A0A9P8N4X3</accession>
<dbReference type="PANTHER" id="PTHR43775:SF21">
    <property type="entry name" value="NON-REDUCING POLYKETIDE SYNTHASE AUSA-RELATED"/>
    <property type="match status" value="1"/>
</dbReference>
<dbReference type="InterPro" id="IPR016039">
    <property type="entry name" value="Thiolase-like"/>
</dbReference>
<dbReference type="Gene3D" id="3.10.129.110">
    <property type="entry name" value="Polyketide synthase dehydratase"/>
    <property type="match status" value="1"/>
</dbReference>
<evidence type="ECO:0000256" key="2">
    <source>
        <dbReference type="ARBA" id="ARBA00022450"/>
    </source>
</evidence>
<dbReference type="Gene3D" id="3.40.47.10">
    <property type="match status" value="1"/>
</dbReference>
<dbReference type="InterPro" id="IPR016036">
    <property type="entry name" value="Malonyl_transacylase_ACP-bd"/>
</dbReference>
<dbReference type="PROSITE" id="PS52004">
    <property type="entry name" value="KS3_2"/>
    <property type="match status" value="1"/>
</dbReference>
<dbReference type="SUPFAM" id="SSF52151">
    <property type="entry name" value="FabD/lysophospholipase-like"/>
    <property type="match status" value="1"/>
</dbReference>
<dbReference type="AlphaFoldDB" id="A0A9P8N4X3"/>
<evidence type="ECO:0000256" key="4">
    <source>
        <dbReference type="ARBA" id="ARBA00022679"/>
    </source>
</evidence>
<keyword evidence="5" id="KW-0511">Multifunctional enzyme</keyword>
<dbReference type="InterPro" id="IPR016035">
    <property type="entry name" value="Acyl_Trfase/lysoPLipase"/>
</dbReference>
<dbReference type="Pfam" id="PF00698">
    <property type="entry name" value="Acyl_transf_1"/>
    <property type="match status" value="1"/>
</dbReference>
<feature type="region of interest" description="N-terminal hotdog fold" evidence="6">
    <location>
        <begin position="1082"/>
        <end position="1218"/>
    </location>
</feature>
<evidence type="ECO:0000313" key="10">
    <source>
        <dbReference type="Proteomes" id="UP000824596"/>
    </source>
</evidence>
<comment type="caution">
    <text evidence="6">Lacks conserved residue(s) required for the propagation of feature annotation.</text>
</comment>
<dbReference type="GeneID" id="68350284"/>
<feature type="domain" description="Ketosynthase family 3 (KS3)" evidence="7">
    <location>
        <begin position="202"/>
        <end position="596"/>
    </location>
</feature>
<dbReference type="SMART" id="SM00827">
    <property type="entry name" value="PKS_AT"/>
    <property type="match status" value="1"/>
</dbReference>
<dbReference type="PROSITE" id="PS52019">
    <property type="entry name" value="PKS_MFAS_DH"/>
    <property type="match status" value="1"/>
</dbReference>
<dbReference type="SUPFAM" id="SSF53901">
    <property type="entry name" value="Thiolase-like"/>
    <property type="match status" value="1"/>
</dbReference>
<dbReference type="Gene3D" id="3.30.70.3290">
    <property type="match status" value="1"/>
</dbReference>
<dbReference type="InterPro" id="IPR014043">
    <property type="entry name" value="Acyl_transferase_dom"/>
</dbReference>
<keyword evidence="3" id="KW-0597">Phosphoprotein</keyword>
<dbReference type="InterPro" id="IPR014031">
    <property type="entry name" value="Ketoacyl_synth_C"/>
</dbReference>
<feature type="region of interest" description="C-terminal hotdog fold" evidence="6">
    <location>
        <begin position="1243"/>
        <end position="1278"/>
    </location>
</feature>
<dbReference type="GO" id="GO:0004312">
    <property type="term" value="F:fatty acid synthase activity"/>
    <property type="evidence" value="ECO:0007669"/>
    <property type="project" value="TreeGrafter"/>
</dbReference>
<dbReference type="InterPro" id="IPR020841">
    <property type="entry name" value="PKS_Beta-ketoAc_synthase_dom"/>
</dbReference>
<dbReference type="InterPro" id="IPR050091">
    <property type="entry name" value="PKS_NRPS_Biosynth_Enz"/>
</dbReference>
<dbReference type="GO" id="GO:0004315">
    <property type="term" value="F:3-oxoacyl-[acyl-carrier-protein] synthase activity"/>
    <property type="evidence" value="ECO:0007669"/>
    <property type="project" value="InterPro"/>
</dbReference>
<dbReference type="CDD" id="cd00833">
    <property type="entry name" value="PKS"/>
    <property type="match status" value="1"/>
</dbReference>
<evidence type="ECO:0000256" key="3">
    <source>
        <dbReference type="ARBA" id="ARBA00022553"/>
    </source>
</evidence>
<keyword evidence="4 9" id="KW-0808">Transferase</keyword>
<dbReference type="InterPro" id="IPR018201">
    <property type="entry name" value="Ketoacyl_synth_AS"/>
</dbReference>
<evidence type="ECO:0000256" key="5">
    <source>
        <dbReference type="ARBA" id="ARBA00023268"/>
    </source>
</evidence>
<dbReference type="RefSeq" id="XP_044726026.1">
    <property type="nucleotide sequence ID" value="XM_044859626.1"/>
</dbReference>
<keyword evidence="2" id="KW-0596">Phosphopantetheine</keyword>
<keyword evidence="10" id="KW-1185">Reference proteome</keyword>
<dbReference type="Gene3D" id="3.40.366.10">
    <property type="entry name" value="Malonyl-Coenzyme A Acyl Carrier Protein, domain 2"/>
    <property type="match status" value="1"/>
</dbReference>
<dbReference type="InterPro" id="IPR014030">
    <property type="entry name" value="Ketoacyl_synth_N"/>
</dbReference>
<dbReference type="OrthoDB" id="329835at2759"/>
<dbReference type="PROSITE" id="PS00606">
    <property type="entry name" value="KS3_1"/>
    <property type="match status" value="1"/>
</dbReference>
<evidence type="ECO:0000256" key="1">
    <source>
        <dbReference type="ARBA" id="ARBA00005179"/>
    </source>
</evidence>
<dbReference type="Pfam" id="PF02801">
    <property type="entry name" value="Ketoacyl-synt_C"/>
    <property type="match status" value="1"/>
</dbReference>
<protein>
    <submittedName>
        <fullName evidence="9">Acyl transferase domain-containing protein</fullName>
    </submittedName>
</protein>
<proteinExistence type="predicted"/>
<reference evidence="9" key="1">
    <citation type="submission" date="2021-09" db="EMBL/GenBank/DDBJ databases">
        <title>A high-quality genome of the endoparasitic fungus Hirsutella rhossiliensis with a comparison of Hirsutella genomes reveals transposable elements contributing to genome size variation.</title>
        <authorList>
            <person name="Lin R."/>
            <person name="Jiao Y."/>
            <person name="Sun X."/>
            <person name="Ling J."/>
            <person name="Xie B."/>
            <person name="Cheng X."/>
        </authorList>
    </citation>
    <scope>NUCLEOTIDE SEQUENCE</scope>
    <source>
        <strain evidence="9">HR02</strain>
    </source>
</reference>
<feature type="domain" description="PKS/mFAS DH" evidence="8">
    <location>
        <begin position="1082"/>
        <end position="1278"/>
    </location>
</feature>
<dbReference type="InterPro" id="IPR049900">
    <property type="entry name" value="PKS_mFAS_DH"/>
</dbReference>
<dbReference type="InterPro" id="IPR042104">
    <property type="entry name" value="PKS_dehydratase_sf"/>
</dbReference>
<evidence type="ECO:0000313" key="9">
    <source>
        <dbReference type="EMBL" id="KAH0968513.1"/>
    </source>
</evidence>
<evidence type="ECO:0000259" key="8">
    <source>
        <dbReference type="PROSITE" id="PS52019"/>
    </source>
</evidence>
<dbReference type="EMBL" id="JAIZPD010000001">
    <property type="protein sequence ID" value="KAH0968513.1"/>
    <property type="molecule type" value="Genomic_DNA"/>
</dbReference>
<comment type="pathway">
    <text evidence="1">Secondary metabolite biosynthesis.</text>
</comment>
<dbReference type="PANTHER" id="PTHR43775">
    <property type="entry name" value="FATTY ACID SYNTHASE"/>
    <property type="match status" value="1"/>
</dbReference>
<evidence type="ECO:0000259" key="7">
    <source>
        <dbReference type="PROSITE" id="PS52004"/>
    </source>
</evidence>
<sequence length="1278" mass="138923">MESPESTISLSARWPRGEGDESFKAVLDSYPQAYMGVRMDICSATITAPKGAATPLMRHLEEKGAVAKKIGLQGRFHHQGHHAAFRKLVDLCATLPMLQFPQQNRPLVPLRRNDDGRVVTDEVPLHEMALQCILVEQADWYTTMTKSVAAMAQGATASRVEIKARVLVLGPVDCIPRSALALCPLQVVRPLPIEGSNHGYPDDSIAIIGASCRFPGSETLQEFWDTIRDRKTGSSLAAAGSFDFTFFRKSPREAEYMDPQHRLALHLAYEALESGGHFNPSSSATDNVGCYLGMSSCDYEDNVNAQAATAFSFTGTARAFASGRISHFFGLTGPSMLVDTACSSSAVAIHTACKAIQSGECSMALAGGVNLTTAQSRSHQNLAAASFLSPTGQCRPFDAGANGYCRGEGGGFVLLKKLSSAVADNDCILGVLAASAINNNKGSRSITLPSSESQSHLYRCVLQKAGMGPLHVSYVEAHGTGTKKGDPVESQSIRQVFGGRIRLGSPPLRFGSVKGNVGHGEAASGLAAVVKVLLMLQHRLIPPQANFSVLNPAIPSLDEANMEIPTRLGPWKESFRAALVNNYGASGTNAAMIVCQAPPAPSERTLLTEKPPQYPILISAHSAASLRLYCRTLLHFIETRHGALGDALPPSVAFCLAQRQNHTLCYRTVFSASSISELKSQLSLQAQDDQFKSQRPQGTPKPVVLVFAGQTGRQVRLSHVAYLNSILLQRHLDRCDRTLQTLSLQSLFPRIFDSEPIDDLADLHCMMFSLQYAVAHSWIDAGLEIKAVVGHSLGQLTALCVSGVLSLRDALKMISGRASLIQGKWGPERGSMLSVDADAAILQAVAQSLPRSDRVEVACYNSSTHHVVAGTRAAVTAFEDAARSRDVPVKRLAVTHGFHSEMVDCIMQEYHQLIKGLVLHRPGIPIEPCSKSLGSWDSITPELIARQSREPVYFADAITRIEQRLGPCVWLEAGSGSTGVTMARRALTGRPAPERSAHSFHSARLDDPEPVTSLADATLGLWREGVRVQFWLYHASQRCCFVPLELPPYQFEKSRQWLSIVDKVKNSALEGANQQQSAQEAPKLVSLDGNMQDLDAEVIEFSINQQSEEYTTFVRGRTVFGRILAPASVYIESAARAFSLLPMHAPSGSASSLSVEVGDVKLHAPFGLDLQKRLRLTLRKRTSSRWYFVVESYSHNEDEGQNFKLQASGTIGWQEQSRTCLGPRRPFLRGLYHRCEQLREDRSASVVQGAFVKKVVGRVASYADSYFGIRGIAQPACL</sequence>
<dbReference type="GO" id="GO:0044550">
    <property type="term" value="P:secondary metabolite biosynthetic process"/>
    <property type="evidence" value="ECO:0007669"/>
    <property type="project" value="TreeGrafter"/>
</dbReference>
<gene>
    <name evidence="9" type="ORF">HRG_01155</name>
</gene>
<dbReference type="InterPro" id="IPR001227">
    <property type="entry name" value="Ac_transferase_dom_sf"/>
</dbReference>
<dbReference type="GO" id="GO:0006633">
    <property type="term" value="P:fatty acid biosynthetic process"/>
    <property type="evidence" value="ECO:0007669"/>
    <property type="project" value="InterPro"/>
</dbReference>